<protein>
    <submittedName>
        <fullName evidence="5">C2H2-type domain-containing protein</fullName>
    </submittedName>
</protein>
<keyword evidence="6" id="KW-1185">Reference proteome</keyword>
<organism evidence="3">
    <name type="scientific">Cladocopium goreaui</name>
    <dbReference type="NCBI Taxonomy" id="2562237"/>
    <lineage>
        <taxon>Eukaryota</taxon>
        <taxon>Sar</taxon>
        <taxon>Alveolata</taxon>
        <taxon>Dinophyceae</taxon>
        <taxon>Suessiales</taxon>
        <taxon>Symbiodiniaceae</taxon>
        <taxon>Cladocopium</taxon>
    </lineage>
</organism>
<dbReference type="Pfam" id="PF25273">
    <property type="entry name" value="DUF7869"/>
    <property type="match status" value="1"/>
</dbReference>
<evidence type="ECO:0000313" key="4">
    <source>
        <dbReference type="EMBL" id="CAL1154541.1"/>
    </source>
</evidence>
<evidence type="ECO:0000259" key="2">
    <source>
        <dbReference type="Pfam" id="PF25273"/>
    </source>
</evidence>
<feature type="region of interest" description="Disordered" evidence="1">
    <location>
        <begin position="839"/>
        <end position="884"/>
    </location>
</feature>
<evidence type="ECO:0000313" key="6">
    <source>
        <dbReference type="Proteomes" id="UP001152797"/>
    </source>
</evidence>
<gene>
    <name evidence="3" type="ORF">C1SCF055_LOCUS27238</name>
</gene>
<reference evidence="3" key="1">
    <citation type="submission" date="2022-10" db="EMBL/GenBank/DDBJ databases">
        <authorList>
            <person name="Chen Y."/>
            <person name="Dougan E. K."/>
            <person name="Chan C."/>
            <person name="Rhodes N."/>
            <person name="Thang M."/>
        </authorList>
    </citation>
    <scope>NUCLEOTIDE SEQUENCE</scope>
</reference>
<accession>A0A9P1G691</accession>
<feature type="region of interest" description="Disordered" evidence="1">
    <location>
        <begin position="710"/>
        <end position="748"/>
    </location>
</feature>
<feature type="domain" description="DUF7869" evidence="2">
    <location>
        <begin position="353"/>
        <end position="526"/>
    </location>
</feature>
<reference evidence="4" key="2">
    <citation type="submission" date="2024-04" db="EMBL/GenBank/DDBJ databases">
        <authorList>
            <person name="Chen Y."/>
            <person name="Shah S."/>
            <person name="Dougan E. K."/>
            <person name="Thang M."/>
            <person name="Chan C."/>
        </authorList>
    </citation>
    <scope>NUCLEOTIDE SEQUENCE [LARGE SCALE GENOMIC DNA]</scope>
</reference>
<evidence type="ECO:0000313" key="3">
    <source>
        <dbReference type="EMBL" id="CAI4001166.1"/>
    </source>
</evidence>
<dbReference type="PANTHER" id="PTHR33153:SF3">
    <property type="entry name" value="TRAFFICKING PROTEIN PARTICLE COMPLEX SUBUNIT 11 DOMAIN-CONTAINING PROTEIN"/>
    <property type="match status" value="1"/>
</dbReference>
<feature type="compositionally biased region" description="Basic and acidic residues" evidence="1">
    <location>
        <begin position="713"/>
        <end position="735"/>
    </location>
</feature>
<dbReference type="AlphaFoldDB" id="A0A9P1G691"/>
<proteinExistence type="predicted"/>
<feature type="compositionally biased region" description="Low complexity" evidence="1">
    <location>
        <begin position="849"/>
        <end position="861"/>
    </location>
</feature>
<dbReference type="Proteomes" id="UP001152797">
    <property type="component" value="Unassembled WGS sequence"/>
</dbReference>
<dbReference type="InterPro" id="IPR057191">
    <property type="entry name" value="DUF7869"/>
</dbReference>
<dbReference type="EMBL" id="CAMXCT020002893">
    <property type="protein sequence ID" value="CAL1154541.1"/>
    <property type="molecule type" value="Genomic_DNA"/>
</dbReference>
<sequence length="884" mass="97676">MTWQSELRDGNSAPKGDPAQAFECCTSHCVQTFLTSKARSEYLDETLEKFSKMTDNEVNAFLIGLLGRCDKVGGRTKYALCGFGVCRDGFAALMRINKKRVQRLLSSGGVEVNQVPVDRRKFNGPKQCPKTISADAFFNHYYHNVAEPLAETPAVEDDPYVSRLHCTGPVTDDAPPSLFGLEPKLSDKTCAKANAVTGSGHAGLMGGKGALQCRHVHHMTMEAWYHIYCGWCDSNKVPPEERASNRTFRIVYDQTWKVTMPMREISQHARCSQCAHFTARIGHVHTADEKAALEHCQNIHLSNVRTYRTLQARLATLSEQSTVVDATETCLMISVDGLDQAKTRWPRNLSSSKSLDKLWRPQVHLIGYICHGVCEGFFVVPADVPNDSSCEITVIETILDWAHDILRSRKCSMPTNLVLETDNCAREGKNSIVAKWSCQAVAKGKFLSVSHIYGEVGHTHGPVDQRLSIAVSAFSNEDTIQTPGDFLKILDTKVSPVKGRELKNGMLEGTWDYKTWVEQLGLQISGLVPNARAVGGDEHRVNHSWRFIRRCDLPKYDQKTGESWAPLEIEGLGPGKELSYTPCDHDVIFLAKELVNSNELSQRPLVALPKDFLAKLKEPLKLILRNPIPERSLKEFLKTARVIEQEPWYLLRAAEELRHWIDMNQKKSWPVPHMPVWMHQADTRPVGVEPNPTGWEKFAPGPVCQIQVVEQKPPAEPKPKRQPKRAEPKEACEPKKRGRPRKHPILVPNAAAVPDQLSQGGNGVDAANAEVGPGAGIAELPQVDQGEGVEGVVGVGGAAPAEGAAPDAVPVADDRAKVYGCPRCYFSPKGCSTCRRPEYKPRKPKAMPKAKQAPKAAAAKSTAKKVMKTPGRGKKPGRSVRAKS</sequence>
<evidence type="ECO:0000313" key="5">
    <source>
        <dbReference type="EMBL" id="CAL4788478.1"/>
    </source>
</evidence>
<dbReference type="PANTHER" id="PTHR33153">
    <property type="entry name" value="MYND-TYPE DOMAIN-CONTAINING PROTEIN"/>
    <property type="match status" value="1"/>
</dbReference>
<comment type="caution">
    <text evidence="3">The sequence shown here is derived from an EMBL/GenBank/DDBJ whole genome shotgun (WGS) entry which is preliminary data.</text>
</comment>
<evidence type="ECO:0000256" key="1">
    <source>
        <dbReference type="SAM" id="MobiDB-lite"/>
    </source>
</evidence>
<name>A0A9P1G691_9DINO</name>
<feature type="compositionally biased region" description="Basic residues" evidence="1">
    <location>
        <begin position="862"/>
        <end position="884"/>
    </location>
</feature>
<dbReference type="EMBL" id="CAMXCT030002893">
    <property type="protein sequence ID" value="CAL4788478.1"/>
    <property type="molecule type" value="Genomic_DNA"/>
</dbReference>
<dbReference type="EMBL" id="CAMXCT010002893">
    <property type="protein sequence ID" value="CAI4001166.1"/>
    <property type="molecule type" value="Genomic_DNA"/>
</dbReference>